<protein>
    <submittedName>
        <fullName evidence="3">Uncharacterized protein</fullName>
    </submittedName>
</protein>
<proteinExistence type="predicted"/>
<keyword evidence="2" id="KW-1133">Transmembrane helix</keyword>
<gene>
    <name evidence="3" type="ORF">CALVIDRAFT_376347</name>
</gene>
<feature type="region of interest" description="Disordered" evidence="1">
    <location>
        <begin position="72"/>
        <end position="98"/>
    </location>
</feature>
<keyword evidence="2" id="KW-0472">Membrane</keyword>
<keyword evidence="4" id="KW-1185">Reference proteome</keyword>
<feature type="compositionally biased region" description="Basic residues" evidence="1">
    <location>
        <begin position="86"/>
        <end position="98"/>
    </location>
</feature>
<dbReference type="Proteomes" id="UP000076738">
    <property type="component" value="Unassembled WGS sequence"/>
</dbReference>
<name>A0A167GQW9_CALVF</name>
<organism evidence="3 4">
    <name type="scientific">Calocera viscosa (strain TUFC12733)</name>
    <dbReference type="NCBI Taxonomy" id="1330018"/>
    <lineage>
        <taxon>Eukaryota</taxon>
        <taxon>Fungi</taxon>
        <taxon>Dikarya</taxon>
        <taxon>Basidiomycota</taxon>
        <taxon>Agaricomycotina</taxon>
        <taxon>Dacrymycetes</taxon>
        <taxon>Dacrymycetales</taxon>
        <taxon>Dacrymycetaceae</taxon>
        <taxon>Calocera</taxon>
    </lineage>
</organism>
<evidence type="ECO:0000256" key="1">
    <source>
        <dbReference type="SAM" id="MobiDB-lite"/>
    </source>
</evidence>
<reference evidence="3 4" key="1">
    <citation type="journal article" date="2016" name="Mol. Biol. Evol.">
        <title>Comparative Genomics of Early-Diverging Mushroom-Forming Fungi Provides Insights into the Origins of Lignocellulose Decay Capabilities.</title>
        <authorList>
            <person name="Nagy L.G."/>
            <person name="Riley R."/>
            <person name="Tritt A."/>
            <person name="Adam C."/>
            <person name="Daum C."/>
            <person name="Floudas D."/>
            <person name="Sun H."/>
            <person name="Yadav J.S."/>
            <person name="Pangilinan J."/>
            <person name="Larsson K.H."/>
            <person name="Matsuura K."/>
            <person name="Barry K."/>
            <person name="Labutti K."/>
            <person name="Kuo R."/>
            <person name="Ohm R.A."/>
            <person name="Bhattacharya S.S."/>
            <person name="Shirouzu T."/>
            <person name="Yoshinaga Y."/>
            <person name="Martin F.M."/>
            <person name="Grigoriev I.V."/>
            <person name="Hibbett D.S."/>
        </authorList>
    </citation>
    <scope>NUCLEOTIDE SEQUENCE [LARGE SCALE GENOMIC DNA]</scope>
    <source>
        <strain evidence="3 4">TUFC12733</strain>
    </source>
</reference>
<evidence type="ECO:0000313" key="4">
    <source>
        <dbReference type="Proteomes" id="UP000076738"/>
    </source>
</evidence>
<evidence type="ECO:0000313" key="3">
    <source>
        <dbReference type="EMBL" id="KZO90818.1"/>
    </source>
</evidence>
<dbReference type="AlphaFoldDB" id="A0A167GQW9"/>
<sequence length="122" mass="13343">MRPICSPKYNASPPSDLIDASLIPYLLPSVFFTVGAPSLASLSVMLSHLGNLQRRKNLQVALATRVSRRVPDTIHRMPPPHTAPTSHRHAQGGARRPRCTPNRLYCSSSICGGASYNRLLPM</sequence>
<accession>A0A167GQW9</accession>
<evidence type="ECO:0000256" key="2">
    <source>
        <dbReference type="SAM" id="Phobius"/>
    </source>
</evidence>
<keyword evidence="2" id="KW-0812">Transmembrane</keyword>
<dbReference type="EMBL" id="KV417334">
    <property type="protein sequence ID" value="KZO90818.1"/>
    <property type="molecule type" value="Genomic_DNA"/>
</dbReference>
<feature type="transmembrane region" description="Helical" evidence="2">
    <location>
        <begin position="22"/>
        <end position="46"/>
    </location>
</feature>